<gene>
    <name evidence="2" type="ORF">SAMN05421760_102511</name>
</gene>
<sequence length="214" mass="24118">MDLLIEGDALLGRVILAHGAGAAMDSEFMEYVSHRLVENQIQVVRFEFDYMHQRRSGGKKRPPDRLDRLIQAYNDVIDSFSDQVPLFLAGKSMGGRVASMVLDQSDAQACFVFGYPFHPVGKPLTTRTDHLLALEKPLYIFQGERDPMGHMTEVNNYVLPSTVQINWFEDGNHDLKPRKRSGCTQSAHIDSALSVMTSVIVRRHSERDVNALES</sequence>
<evidence type="ECO:0000259" key="1">
    <source>
        <dbReference type="Pfam" id="PF20408"/>
    </source>
</evidence>
<dbReference type="PANTHER" id="PTHR13136">
    <property type="entry name" value="TESTIS DEVELOPMENT PROTEIN PRTD"/>
    <property type="match status" value="1"/>
</dbReference>
<proteinExistence type="predicted"/>
<protein>
    <recommendedName>
        <fullName evidence="1">KANL3/Tex30 alpha/beta hydrolase-like domain-containing protein</fullName>
    </recommendedName>
</protein>
<dbReference type="InterPro" id="IPR029058">
    <property type="entry name" value="AB_hydrolase_fold"/>
</dbReference>
<dbReference type="SUPFAM" id="SSF53474">
    <property type="entry name" value="alpha/beta-Hydrolases"/>
    <property type="match status" value="1"/>
</dbReference>
<keyword evidence="3" id="KW-1185">Reference proteome</keyword>
<dbReference type="InterPro" id="IPR046879">
    <property type="entry name" value="KANL3/Tex30_Abhydrolase"/>
</dbReference>
<dbReference type="Proteomes" id="UP000185999">
    <property type="component" value="Unassembled WGS sequence"/>
</dbReference>
<dbReference type="PANTHER" id="PTHR13136:SF11">
    <property type="entry name" value="TESTIS-EXPRESSED PROTEIN 30"/>
    <property type="match status" value="1"/>
</dbReference>
<dbReference type="Gene3D" id="3.40.50.1820">
    <property type="entry name" value="alpha/beta hydrolase"/>
    <property type="match status" value="1"/>
</dbReference>
<dbReference type="Pfam" id="PF20408">
    <property type="entry name" value="Abhydrolase_11"/>
    <property type="match status" value="1"/>
</dbReference>
<reference evidence="3" key="1">
    <citation type="submission" date="2017-01" db="EMBL/GenBank/DDBJ databases">
        <authorList>
            <person name="Varghese N."/>
            <person name="Submissions S."/>
        </authorList>
    </citation>
    <scope>NUCLEOTIDE SEQUENCE [LARGE SCALE GENOMIC DNA]</scope>
    <source>
        <strain evidence="3">DSM 22306</strain>
    </source>
</reference>
<feature type="domain" description="KANL3/Tex30 alpha/beta hydrolase-like" evidence="1">
    <location>
        <begin position="13"/>
        <end position="200"/>
    </location>
</feature>
<dbReference type="AlphaFoldDB" id="A0A1N7KK54"/>
<evidence type="ECO:0000313" key="3">
    <source>
        <dbReference type="Proteomes" id="UP000185999"/>
    </source>
</evidence>
<organism evidence="2 3">
    <name type="scientific">Neptunomonas antarctica</name>
    <dbReference type="NCBI Taxonomy" id="619304"/>
    <lineage>
        <taxon>Bacteria</taxon>
        <taxon>Pseudomonadati</taxon>
        <taxon>Pseudomonadota</taxon>
        <taxon>Gammaproteobacteria</taxon>
        <taxon>Oceanospirillales</taxon>
        <taxon>Oceanospirillaceae</taxon>
        <taxon>Neptunomonas</taxon>
    </lineage>
</organism>
<evidence type="ECO:0000313" key="2">
    <source>
        <dbReference type="EMBL" id="SIS61963.1"/>
    </source>
</evidence>
<name>A0A1N7KK54_9GAMM</name>
<accession>A0A1N7KK54</accession>
<dbReference type="RefSeq" id="WP_238377206.1">
    <property type="nucleotide sequence ID" value="NZ_FTOE01000002.1"/>
</dbReference>
<dbReference type="InterPro" id="IPR026555">
    <property type="entry name" value="NSL3/Tex30"/>
</dbReference>
<dbReference type="EMBL" id="FTOE01000002">
    <property type="protein sequence ID" value="SIS61963.1"/>
    <property type="molecule type" value="Genomic_DNA"/>
</dbReference>
<dbReference type="STRING" id="619304.SAMN05421760_102511"/>